<proteinExistence type="inferred from homology"/>
<evidence type="ECO:0000256" key="5">
    <source>
        <dbReference type="ARBA" id="ARBA00022964"/>
    </source>
</evidence>
<dbReference type="KEGG" id="sdn:Sden_1443"/>
<dbReference type="RefSeq" id="WP_011495887.1">
    <property type="nucleotide sequence ID" value="NC_007954.1"/>
</dbReference>
<organism evidence="10 11">
    <name type="scientific">Shewanella denitrificans (strain OS217 / ATCC BAA-1090 / DSM 15013)</name>
    <dbReference type="NCBI Taxonomy" id="318161"/>
    <lineage>
        <taxon>Bacteria</taxon>
        <taxon>Pseudomonadati</taxon>
        <taxon>Pseudomonadota</taxon>
        <taxon>Gammaproteobacteria</taxon>
        <taxon>Alteromonadales</taxon>
        <taxon>Shewanellaceae</taxon>
        <taxon>Shewanella</taxon>
    </lineage>
</organism>
<evidence type="ECO:0000259" key="9">
    <source>
        <dbReference type="PROSITE" id="PS51819"/>
    </source>
</evidence>
<evidence type="ECO:0000313" key="10">
    <source>
        <dbReference type="EMBL" id="ABE54729.1"/>
    </source>
</evidence>
<dbReference type="InterPro" id="IPR000486">
    <property type="entry name" value="Xdiol_ring_cleave_dOase_1/2"/>
</dbReference>
<evidence type="ECO:0000256" key="4">
    <source>
        <dbReference type="ARBA" id="ARBA00022797"/>
    </source>
</evidence>
<comment type="similarity">
    <text evidence="2 8">Belongs to the extradiol ring-cleavage dioxygenase family.</text>
</comment>
<dbReference type="AlphaFoldDB" id="Q12P97"/>
<dbReference type="GO" id="GO:0008198">
    <property type="term" value="F:ferrous iron binding"/>
    <property type="evidence" value="ECO:0007669"/>
    <property type="project" value="InterPro"/>
</dbReference>
<evidence type="ECO:0000256" key="3">
    <source>
        <dbReference type="ARBA" id="ARBA00022723"/>
    </source>
</evidence>
<keyword evidence="3" id="KW-0479">Metal-binding</keyword>
<keyword evidence="7 8" id="KW-0408">Iron</keyword>
<dbReference type="eggNOG" id="COG0346">
    <property type="taxonomic scope" value="Bacteria"/>
</dbReference>
<protein>
    <submittedName>
        <fullName evidence="10">Glyoxalase/bleomycin resistance protein/dioxygenase</fullName>
    </submittedName>
</protein>
<accession>Q12P97</accession>
<evidence type="ECO:0000256" key="7">
    <source>
        <dbReference type="ARBA" id="ARBA00023004"/>
    </source>
</evidence>
<comment type="cofactor">
    <cofactor evidence="1 8">
        <name>Fe(2+)</name>
        <dbReference type="ChEBI" id="CHEBI:29033"/>
    </cofactor>
</comment>
<keyword evidence="5 8" id="KW-0223">Dioxygenase</keyword>
<dbReference type="Pfam" id="PF00903">
    <property type="entry name" value="Glyoxalase"/>
    <property type="match status" value="1"/>
</dbReference>
<evidence type="ECO:0000313" key="11">
    <source>
        <dbReference type="Proteomes" id="UP000001982"/>
    </source>
</evidence>
<dbReference type="Gene3D" id="3.10.180.10">
    <property type="entry name" value="2,3-Dihydroxybiphenyl 1,2-Dioxygenase, domain 1"/>
    <property type="match status" value="1"/>
</dbReference>
<dbReference type="OrthoDB" id="9795618at2"/>
<dbReference type="SUPFAM" id="SSF54593">
    <property type="entry name" value="Glyoxalase/Bleomycin resistance protein/Dihydroxybiphenyl dioxygenase"/>
    <property type="match status" value="1"/>
</dbReference>
<dbReference type="InterPro" id="IPR037523">
    <property type="entry name" value="VOC_core"/>
</dbReference>
<feature type="domain" description="VOC" evidence="9">
    <location>
        <begin position="7"/>
        <end position="117"/>
    </location>
</feature>
<evidence type="ECO:0000256" key="8">
    <source>
        <dbReference type="RuleBase" id="RU000683"/>
    </source>
</evidence>
<dbReference type="GO" id="GO:0051213">
    <property type="term" value="F:dioxygenase activity"/>
    <property type="evidence" value="ECO:0007669"/>
    <property type="project" value="UniProtKB-KW"/>
</dbReference>
<evidence type="ECO:0000256" key="1">
    <source>
        <dbReference type="ARBA" id="ARBA00001954"/>
    </source>
</evidence>
<keyword evidence="6 8" id="KW-0560">Oxidoreductase</keyword>
<keyword evidence="11" id="KW-1185">Reference proteome</keyword>
<evidence type="ECO:0000256" key="2">
    <source>
        <dbReference type="ARBA" id="ARBA00008784"/>
    </source>
</evidence>
<dbReference type="PROSITE" id="PS00082">
    <property type="entry name" value="EXTRADIOL_DIOXYGENAS"/>
    <property type="match status" value="1"/>
</dbReference>
<dbReference type="EMBL" id="CP000302">
    <property type="protein sequence ID" value="ABE54729.1"/>
    <property type="molecule type" value="Genomic_DNA"/>
</dbReference>
<reference evidence="10 11" key="1">
    <citation type="submission" date="2006-03" db="EMBL/GenBank/DDBJ databases">
        <title>Complete sequence of Shewanella denitrificans OS217.</title>
        <authorList>
            <consortium name="US DOE Joint Genome Institute"/>
            <person name="Copeland A."/>
            <person name="Lucas S."/>
            <person name="Lapidus A."/>
            <person name="Barry K."/>
            <person name="Detter J.C."/>
            <person name="Glavina del Rio T."/>
            <person name="Hammon N."/>
            <person name="Israni S."/>
            <person name="Dalin E."/>
            <person name="Tice H."/>
            <person name="Pitluck S."/>
            <person name="Brettin T."/>
            <person name="Bruce D."/>
            <person name="Han C."/>
            <person name="Tapia R."/>
            <person name="Gilna P."/>
            <person name="Kiss H."/>
            <person name="Schmutz J."/>
            <person name="Larimer F."/>
            <person name="Land M."/>
            <person name="Hauser L."/>
            <person name="Kyrpides N."/>
            <person name="Lykidis A."/>
            <person name="Richardson P."/>
        </authorList>
    </citation>
    <scope>NUCLEOTIDE SEQUENCE [LARGE SCALE GENOMIC DNA]</scope>
    <source>
        <strain evidence="11">OS217 / ATCC BAA-1090 / DSM 15013</strain>
    </source>
</reference>
<name>Q12P97_SHEDO</name>
<keyword evidence="4 8" id="KW-0058">Aromatic hydrocarbons catabolism</keyword>
<sequence length="130" mass="15089">MVPELEVIDHVHLYVSDRAAAEKWYSEFMGFNRMQQFEPWVEHGPLTIASGKVHLALFESTQPQKTTVAFGVNCNNFIHWIRHLNSKSVDFELVDHDLSWSIYFCDPDGNPFEITSYEYGHLSQRLSAQI</sequence>
<dbReference type="HOGENOM" id="CLU_147233_0_0_6"/>
<dbReference type="STRING" id="318161.Sden_1443"/>
<evidence type="ECO:0000256" key="6">
    <source>
        <dbReference type="ARBA" id="ARBA00023002"/>
    </source>
</evidence>
<dbReference type="InterPro" id="IPR029068">
    <property type="entry name" value="Glyas_Bleomycin-R_OHBP_Dase"/>
</dbReference>
<dbReference type="InterPro" id="IPR004360">
    <property type="entry name" value="Glyas_Fos-R_dOase_dom"/>
</dbReference>
<dbReference type="PROSITE" id="PS51819">
    <property type="entry name" value="VOC"/>
    <property type="match status" value="1"/>
</dbReference>
<gene>
    <name evidence="10" type="ordered locus">Sden_1443</name>
</gene>
<dbReference type="Proteomes" id="UP000001982">
    <property type="component" value="Chromosome"/>
</dbReference>